<comment type="caution">
    <text evidence="2">The sequence shown here is derived from an EMBL/GenBank/DDBJ whole genome shotgun (WGS) entry which is preliminary data.</text>
</comment>
<keyword evidence="1" id="KW-0732">Signal</keyword>
<evidence type="ECO:0000313" key="2">
    <source>
        <dbReference type="EMBL" id="CAK9162018.1"/>
    </source>
</evidence>
<evidence type="ECO:0000313" key="3">
    <source>
        <dbReference type="Proteomes" id="UP001642360"/>
    </source>
</evidence>
<feature type="chain" id="PRO_5044856510" evidence="1">
    <location>
        <begin position="25"/>
        <end position="78"/>
    </location>
</feature>
<accession>A0ABC8SXU6</accession>
<name>A0ABC8SXU6_9AQUA</name>
<protein>
    <submittedName>
        <fullName evidence="2">Uncharacterized protein</fullName>
    </submittedName>
</protein>
<reference evidence="2 3" key="1">
    <citation type="submission" date="2024-02" db="EMBL/GenBank/DDBJ databases">
        <authorList>
            <person name="Vignale AGUSTIN F."/>
            <person name="Sosa J E."/>
            <person name="Modenutti C."/>
        </authorList>
    </citation>
    <scope>NUCLEOTIDE SEQUENCE [LARGE SCALE GENOMIC DNA]</scope>
</reference>
<sequence length="78" mass="8856">VSILLKRNWLVLISFLVPFRRNWREKSSNFEVVNSGEFGVVLPKNCECVGPSPGCCALKFDNLEDEFIKDDARGLEIP</sequence>
<keyword evidence="3" id="KW-1185">Reference proteome</keyword>
<feature type="signal peptide" evidence="1">
    <location>
        <begin position="1"/>
        <end position="24"/>
    </location>
</feature>
<organism evidence="2 3">
    <name type="scientific">Ilex paraguariensis</name>
    <name type="common">yerba mate</name>
    <dbReference type="NCBI Taxonomy" id="185542"/>
    <lineage>
        <taxon>Eukaryota</taxon>
        <taxon>Viridiplantae</taxon>
        <taxon>Streptophyta</taxon>
        <taxon>Embryophyta</taxon>
        <taxon>Tracheophyta</taxon>
        <taxon>Spermatophyta</taxon>
        <taxon>Magnoliopsida</taxon>
        <taxon>eudicotyledons</taxon>
        <taxon>Gunneridae</taxon>
        <taxon>Pentapetalae</taxon>
        <taxon>asterids</taxon>
        <taxon>campanulids</taxon>
        <taxon>Aquifoliales</taxon>
        <taxon>Aquifoliaceae</taxon>
        <taxon>Ilex</taxon>
    </lineage>
</organism>
<evidence type="ECO:0000256" key="1">
    <source>
        <dbReference type="SAM" id="SignalP"/>
    </source>
</evidence>
<dbReference type="AlphaFoldDB" id="A0ABC8SXU6"/>
<dbReference type="EMBL" id="CAUOFW020003789">
    <property type="protein sequence ID" value="CAK9162018.1"/>
    <property type="molecule type" value="Genomic_DNA"/>
</dbReference>
<gene>
    <name evidence="2" type="ORF">ILEXP_LOCUS30850</name>
</gene>
<dbReference type="Proteomes" id="UP001642360">
    <property type="component" value="Unassembled WGS sequence"/>
</dbReference>
<feature type="non-terminal residue" evidence="2">
    <location>
        <position position="1"/>
    </location>
</feature>
<proteinExistence type="predicted"/>